<evidence type="ECO:0000313" key="7">
    <source>
        <dbReference type="EMBL" id="CAB4619930.1"/>
    </source>
</evidence>
<evidence type="ECO:0000259" key="5">
    <source>
        <dbReference type="PROSITE" id="PS50977"/>
    </source>
</evidence>
<evidence type="ECO:0000256" key="4">
    <source>
        <dbReference type="ARBA" id="ARBA00023163"/>
    </source>
</evidence>
<evidence type="ECO:0000256" key="2">
    <source>
        <dbReference type="ARBA" id="ARBA00023015"/>
    </source>
</evidence>
<keyword evidence="1" id="KW-0678">Repressor</keyword>
<keyword evidence="3" id="KW-0238">DNA-binding</keyword>
<dbReference type="AlphaFoldDB" id="A0A6J6BGQ4"/>
<organism evidence="6">
    <name type="scientific">freshwater metagenome</name>
    <dbReference type="NCBI Taxonomy" id="449393"/>
    <lineage>
        <taxon>unclassified sequences</taxon>
        <taxon>metagenomes</taxon>
        <taxon>ecological metagenomes</taxon>
    </lineage>
</organism>
<dbReference type="EMBL" id="CAEZVG010000011">
    <property type="protein sequence ID" value="CAB4619930.1"/>
    <property type="molecule type" value="Genomic_DNA"/>
</dbReference>
<dbReference type="SUPFAM" id="SSF46689">
    <property type="entry name" value="Homeodomain-like"/>
    <property type="match status" value="1"/>
</dbReference>
<reference evidence="6" key="1">
    <citation type="submission" date="2020-05" db="EMBL/GenBank/DDBJ databases">
        <authorList>
            <person name="Chiriac C."/>
            <person name="Salcher M."/>
            <person name="Ghai R."/>
            <person name="Kavagutti S V."/>
        </authorList>
    </citation>
    <scope>NUCLEOTIDE SEQUENCE</scope>
</reference>
<dbReference type="PANTHER" id="PTHR47506">
    <property type="entry name" value="TRANSCRIPTIONAL REGULATORY PROTEIN"/>
    <property type="match status" value="1"/>
</dbReference>
<sequence>MKNSLHPTKSHLINTTVLILDEKLPNEVAVDEILEKSGISKGSLYHHFEDLGQLLEVAQVERYAQWVDRSIEILIKLISAAKTREDLLIGLKKVTRLTQDPAIASTRFARARAITNAEHSPRFAKALAAEQARLTDALIDLIEEARNKGLFSSDFDARACAVLVQAYTLGKIVDDFVDDRMDPEAWHAIIDLVVDRVFLIQD</sequence>
<dbReference type="InterPro" id="IPR036271">
    <property type="entry name" value="Tet_transcr_reg_TetR-rel_C_sf"/>
</dbReference>
<keyword evidence="2" id="KW-0805">Transcription regulation</keyword>
<dbReference type="InterPro" id="IPR009057">
    <property type="entry name" value="Homeodomain-like_sf"/>
</dbReference>
<name>A0A6J6BGQ4_9ZZZZ</name>
<dbReference type="InterPro" id="IPR039538">
    <property type="entry name" value="BetI_C"/>
</dbReference>
<dbReference type="InterPro" id="IPR001647">
    <property type="entry name" value="HTH_TetR"/>
</dbReference>
<dbReference type="Pfam" id="PF13977">
    <property type="entry name" value="TetR_C_6"/>
    <property type="match status" value="1"/>
</dbReference>
<dbReference type="PANTHER" id="PTHR47506:SF1">
    <property type="entry name" value="HTH-TYPE TRANSCRIPTIONAL REGULATOR YJDC"/>
    <property type="match status" value="1"/>
</dbReference>
<keyword evidence="4" id="KW-0804">Transcription</keyword>
<gene>
    <name evidence="6" type="ORF">UFOPK1440_00254</name>
    <name evidence="7" type="ORF">UFOPK1946_00380</name>
</gene>
<dbReference type="EMBL" id="CAEZSP010000006">
    <property type="protein sequence ID" value="CAB4537589.1"/>
    <property type="molecule type" value="Genomic_DNA"/>
</dbReference>
<proteinExistence type="predicted"/>
<evidence type="ECO:0000313" key="6">
    <source>
        <dbReference type="EMBL" id="CAB4537589.1"/>
    </source>
</evidence>
<protein>
    <submittedName>
        <fullName evidence="6">Unannotated protein</fullName>
    </submittedName>
</protein>
<dbReference type="Gene3D" id="1.10.357.10">
    <property type="entry name" value="Tetracycline Repressor, domain 2"/>
    <property type="match status" value="1"/>
</dbReference>
<dbReference type="GO" id="GO:0003677">
    <property type="term" value="F:DNA binding"/>
    <property type="evidence" value="ECO:0007669"/>
    <property type="project" value="UniProtKB-KW"/>
</dbReference>
<feature type="domain" description="HTH tetR-type" evidence="5">
    <location>
        <begin position="6"/>
        <end position="66"/>
    </location>
</feature>
<evidence type="ECO:0000256" key="3">
    <source>
        <dbReference type="ARBA" id="ARBA00023125"/>
    </source>
</evidence>
<evidence type="ECO:0000256" key="1">
    <source>
        <dbReference type="ARBA" id="ARBA00022491"/>
    </source>
</evidence>
<dbReference type="SUPFAM" id="SSF48498">
    <property type="entry name" value="Tetracyclin repressor-like, C-terminal domain"/>
    <property type="match status" value="1"/>
</dbReference>
<accession>A0A6J6BGQ4</accession>
<dbReference type="PROSITE" id="PS50977">
    <property type="entry name" value="HTH_TETR_2"/>
    <property type="match status" value="1"/>
</dbReference>